<evidence type="ECO:0000256" key="7">
    <source>
        <dbReference type="ARBA" id="ARBA00023170"/>
    </source>
</evidence>
<keyword evidence="13" id="KW-1185">Reference proteome</keyword>
<feature type="non-terminal residue" evidence="12">
    <location>
        <position position="372"/>
    </location>
</feature>
<keyword evidence="9" id="KW-0807">Transducer</keyword>
<sequence>MTSTSTVAPYVVQSDQYFIEYFEFVRSFYFYVIPVMIVILLIAIIGNGVICISSRHLPSPVSPYLKLCVSLSAADLWAATLLIIGLLVNSYLPVVIGVRKRSLCMDAVLEAFRVAAMLTSDWHLFALAVNQFVGTMWPLKYRMLVTTRRMRSLLFLLWITPLFISFGWFLWWPEDGLRHPECHFGFYNRFPFRAIVFVLFTAPLLATLVFYSLIVAHLMKAKAEFDSRSGRNESTISIHRVGVGKSVVAGKLKLVWTTLLILLSFCLSWGLCVLYFVLVCSEGCLLTYKISISPYVSLLFNSVVNCMVMLKLASNPFIYTLRIRKFRQSVNSFIGKLKKAKAYHNTISQKERRADQNGTLLSTKSNNLTFEY</sequence>
<dbReference type="CDD" id="cd00637">
    <property type="entry name" value="7tm_classA_rhodopsin-like"/>
    <property type="match status" value="1"/>
</dbReference>
<evidence type="ECO:0000256" key="9">
    <source>
        <dbReference type="ARBA" id="ARBA00023224"/>
    </source>
</evidence>
<dbReference type="PROSITE" id="PS50262">
    <property type="entry name" value="G_PROTEIN_RECEP_F1_2"/>
    <property type="match status" value="1"/>
</dbReference>
<dbReference type="PRINTS" id="PR00237">
    <property type="entry name" value="GPCRRHODOPSN"/>
</dbReference>
<keyword evidence="7" id="KW-0675">Receptor</keyword>
<feature type="transmembrane region" description="Helical" evidence="10">
    <location>
        <begin position="192"/>
        <end position="219"/>
    </location>
</feature>
<evidence type="ECO:0000256" key="3">
    <source>
        <dbReference type="ARBA" id="ARBA00022692"/>
    </source>
</evidence>
<dbReference type="InterPro" id="IPR000276">
    <property type="entry name" value="GPCR_Rhodpsn"/>
</dbReference>
<feature type="transmembrane region" description="Helical" evidence="10">
    <location>
        <begin position="153"/>
        <end position="172"/>
    </location>
</feature>
<name>A0AA36CQ99_9BILA</name>
<dbReference type="GO" id="GO:0004930">
    <property type="term" value="F:G protein-coupled receptor activity"/>
    <property type="evidence" value="ECO:0007669"/>
    <property type="project" value="UniProtKB-KW"/>
</dbReference>
<evidence type="ECO:0000256" key="6">
    <source>
        <dbReference type="ARBA" id="ARBA00023136"/>
    </source>
</evidence>
<dbReference type="InterPro" id="IPR017452">
    <property type="entry name" value="GPCR_Rhodpsn_7TM"/>
</dbReference>
<keyword evidence="8" id="KW-0325">Glycoprotein</keyword>
<keyword evidence="6 10" id="KW-0472">Membrane</keyword>
<feature type="transmembrane region" description="Helical" evidence="10">
    <location>
        <begin position="254"/>
        <end position="278"/>
    </location>
</feature>
<comment type="subcellular location">
    <subcellularLocation>
        <location evidence="1">Cell membrane</location>
        <topology evidence="1">Multi-pass membrane protein</topology>
    </subcellularLocation>
</comment>
<evidence type="ECO:0000259" key="11">
    <source>
        <dbReference type="PROSITE" id="PS50262"/>
    </source>
</evidence>
<feature type="transmembrane region" description="Helical" evidence="10">
    <location>
        <begin position="28"/>
        <end position="52"/>
    </location>
</feature>
<organism evidence="12 13">
    <name type="scientific">Mesorhabditis spiculigera</name>
    <dbReference type="NCBI Taxonomy" id="96644"/>
    <lineage>
        <taxon>Eukaryota</taxon>
        <taxon>Metazoa</taxon>
        <taxon>Ecdysozoa</taxon>
        <taxon>Nematoda</taxon>
        <taxon>Chromadorea</taxon>
        <taxon>Rhabditida</taxon>
        <taxon>Rhabditina</taxon>
        <taxon>Rhabditomorpha</taxon>
        <taxon>Rhabditoidea</taxon>
        <taxon>Rhabditidae</taxon>
        <taxon>Mesorhabditinae</taxon>
        <taxon>Mesorhabditis</taxon>
    </lineage>
</organism>
<evidence type="ECO:0000313" key="12">
    <source>
        <dbReference type="EMBL" id="CAJ0572496.1"/>
    </source>
</evidence>
<gene>
    <name evidence="12" type="ORF">MSPICULIGERA_LOCUS10880</name>
</gene>
<dbReference type="PANTHER" id="PTHR24246">
    <property type="entry name" value="OLFACTORY RECEPTOR AND ADENOSINE RECEPTOR"/>
    <property type="match status" value="1"/>
</dbReference>
<comment type="caution">
    <text evidence="12">The sequence shown here is derived from an EMBL/GenBank/DDBJ whole genome shotgun (WGS) entry which is preliminary data.</text>
</comment>
<keyword evidence="4 10" id="KW-1133">Transmembrane helix</keyword>
<evidence type="ECO:0000313" key="13">
    <source>
        <dbReference type="Proteomes" id="UP001177023"/>
    </source>
</evidence>
<dbReference type="Gene3D" id="1.20.1070.10">
    <property type="entry name" value="Rhodopsin 7-helix transmembrane proteins"/>
    <property type="match status" value="1"/>
</dbReference>
<feature type="transmembrane region" description="Helical" evidence="10">
    <location>
        <begin position="298"/>
        <end position="319"/>
    </location>
</feature>
<keyword evidence="2" id="KW-1003">Cell membrane</keyword>
<keyword evidence="5" id="KW-0297">G-protein coupled receptor</keyword>
<evidence type="ECO:0000256" key="10">
    <source>
        <dbReference type="SAM" id="Phobius"/>
    </source>
</evidence>
<accession>A0AA36CQ99</accession>
<dbReference type="Proteomes" id="UP001177023">
    <property type="component" value="Unassembled WGS sequence"/>
</dbReference>
<dbReference type="GO" id="GO:0005886">
    <property type="term" value="C:plasma membrane"/>
    <property type="evidence" value="ECO:0007669"/>
    <property type="project" value="UniProtKB-SubCell"/>
</dbReference>
<dbReference type="EMBL" id="CATQJA010002598">
    <property type="protein sequence ID" value="CAJ0572496.1"/>
    <property type="molecule type" value="Genomic_DNA"/>
</dbReference>
<dbReference type="Pfam" id="PF00001">
    <property type="entry name" value="7tm_1"/>
    <property type="match status" value="1"/>
</dbReference>
<dbReference type="PANTHER" id="PTHR24246:SF27">
    <property type="entry name" value="ADENOSINE RECEPTOR, ISOFORM A"/>
    <property type="match status" value="1"/>
</dbReference>
<dbReference type="SUPFAM" id="SSF81321">
    <property type="entry name" value="Family A G protein-coupled receptor-like"/>
    <property type="match status" value="1"/>
</dbReference>
<protein>
    <recommendedName>
        <fullName evidence="11">G-protein coupled receptors family 1 profile domain-containing protein</fullName>
    </recommendedName>
</protein>
<evidence type="ECO:0000256" key="1">
    <source>
        <dbReference type="ARBA" id="ARBA00004651"/>
    </source>
</evidence>
<evidence type="ECO:0000256" key="5">
    <source>
        <dbReference type="ARBA" id="ARBA00023040"/>
    </source>
</evidence>
<reference evidence="12" key="1">
    <citation type="submission" date="2023-06" db="EMBL/GenBank/DDBJ databases">
        <authorList>
            <person name="Delattre M."/>
        </authorList>
    </citation>
    <scope>NUCLEOTIDE SEQUENCE</scope>
    <source>
        <strain evidence="12">AF72</strain>
    </source>
</reference>
<feature type="domain" description="G-protein coupled receptors family 1 profile" evidence="11">
    <location>
        <begin position="46"/>
        <end position="319"/>
    </location>
</feature>
<evidence type="ECO:0000256" key="4">
    <source>
        <dbReference type="ARBA" id="ARBA00022989"/>
    </source>
</evidence>
<keyword evidence="3 10" id="KW-0812">Transmembrane</keyword>
<evidence type="ECO:0000256" key="2">
    <source>
        <dbReference type="ARBA" id="ARBA00022475"/>
    </source>
</evidence>
<proteinExistence type="predicted"/>
<feature type="transmembrane region" description="Helical" evidence="10">
    <location>
        <begin position="64"/>
        <end position="88"/>
    </location>
</feature>
<evidence type="ECO:0000256" key="8">
    <source>
        <dbReference type="ARBA" id="ARBA00023180"/>
    </source>
</evidence>
<dbReference type="AlphaFoldDB" id="A0AA36CQ99"/>